<dbReference type="Proteomes" id="UP000789405">
    <property type="component" value="Unassembled WGS sequence"/>
</dbReference>
<protein>
    <submittedName>
        <fullName evidence="1">6355_t:CDS:1</fullName>
    </submittedName>
</protein>
<keyword evidence="2" id="KW-1185">Reference proteome</keyword>
<evidence type="ECO:0000313" key="1">
    <source>
        <dbReference type="EMBL" id="CAG8775424.1"/>
    </source>
</evidence>
<evidence type="ECO:0000313" key="2">
    <source>
        <dbReference type="Proteomes" id="UP000789405"/>
    </source>
</evidence>
<comment type="caution">
    <text evidence="1">The sequence shown here is derived from an EMBL/GenBank/DDBJ whole genome shotgun (WGS) entry which is preliminary data.</text>
</comment>
<accession>A0A9N9JDC9</accession>
<name>A0A9N9JDC9_9GLOM</name>
<dbReference type="OrthoDB" id="2418312at2759"/>
<gene>
    <name evidence="1" type="ORF">DERYTH_LOCUS19113</name>
</gene>
<organism evidence="1 2">
    <name type="scientific">Dentiscutata erythropus</name>
    <dbReference type="NCBI Taxonomy" id="1348616"/>
    <lineage>
        <taxon>Eukaryota</taxon>
        <taxon>Fungi</taxon>
        <taxon>Fungi incertae sedis</taxon>
        <taxon>Mucoromycota</taxon>
        <taxon>Glomeromycotina</taxon>
        <taxon>Glomeromycetes</taxon>
        <taxon>Diversisporales</taxon>
        <taxon>Gigasporaceae</taxon>
        <taxon>Dentiscutata</taxon>
    </lineage>
</organism>
<proteinExistence type="predicted"/>
<dbReference type="EMBL" id="CAJVPY010020400">
    <property type="protein sequence ID" value="CAG8775424.1"/>
    <property type="molecule type" value="Genomic_DNA"/>
</dbReference>
<reference evidence="1" key="1">
    <citation type="submission" date="2021-06" db="EMBL/GenBank/DDBJ databases">
        <authorList>
            <person name="Kallberg Y."/>
            <person name="Tangrot J."/>
            <person name="Rosling A."/>
        </authorList>
    </citation>
    <scope>NUCLEOTIDE SEQUENCE</scope>
    <source>
        <strain evidence="1">MA453B</strain>
    </source>
</reference>
<dbReference type="AlphaFoldDB" id="A0A9N9JDC9"/>
<feature type="non-terminal residue" evidence="1">
    <location>
        <position position="352"/>
    </location>
</feature>
<sequence length="352" mass="39970">FVEEHKLTKEMGLEELSQYAPEILDLLTDDKEKRRQARNRLIKGYNFSKEQAFALIPLQRVGRYKSQVPLKEGGAKAEEVNICQVSDSTCFRETIKETAQRIMKDKLSKKDIKAISRNLVETASDLVVVLSCLSRLRRELRAINASEKIISATLNPEVTKLSNKVQKECSEQRENEGIDFSDHFSLESVKERLDLYNVSNIPDKQALADVMIMLCIRPSEIKSLRIFNGSITDYAKNQGQQDIPREAIISGELRNPGKLGSTYLSTFLKKDEFFPESGKPLLPSSLRKLEAVFASVVYGSKNVSKANTYANEALRHSPDNHASPSKRYTIVNMQRRGEPYNQTKAFELFDKN</sequence>